<dbReference type="WBParaSite" id="maker-uti_cns_0008095-snap-gene-0.3-mRNA-1">
    <property type="protein sequence ID" value="maker-uti_cns_0008095-snap-gene-0.3-mRNA-1"/>
    <property type="gene ID" value="maker-uti_cns_0008095-snap-gene-0.3"/>
</dbReference>
<accession>A0A1I8HUQ8</accession>
<name>A0A1I8HUQ8_9PLAT</name>
<dbReference type="GO" id="GO:0005525">
    <property type="term" value="F:GTP binding"/>
    <property type="evidence" value="ECO:0007669"/>
    <property type="project" value="InterPro"/>
</dbReference>
<dbReference type="AlphaFoldDB" id="A0A1I8HUQ8"/>
<organism evidence="1 2">
    <name type="scientific">Macrostomum lignano</name>
    <dbReference type="NCBI Taxonomy" id="282301"/>
    <lineage>
        <taxon>Eukaryota</taxon>
        <taxon>Metazoa</taxon>
        <taxon>Spiralia</taxon>
        <taxon>Lophotrochozoa</taxon>
        <taxon>Platyhelminthes</taxon>
        <taxon>Rhabditophora</taxon>
        <taxon>Macrostomorpha</taxon>
        <taxon>Macrostomida</taxon>
        <taxon>Macrostomidae</taxon>
        <taxon>Macrostomum</taxon>
    </lineage>
</organism>
<sequence>RLVDCPPLRYFPANSLQEFSDFRGYGLRSASGYALVYDLCDEASFGYVKRIREQLQEQALTGKDKASKEARREAGNLVRKQWKCLYVECSAKYNWHVSAAFRELLKAIDHKDFGHKPTSARVQEAFRRNQCSVM</sequence>
<dbReference type="Pfam" id="PF00071">
    <property type="entry name" value="Ras"/>
    <property type="match status" value="1"/>
</dbReference>
<evidence type="ECO:0000313" key="1">
    <source>
        <dbReference type="Proteomes" id="UP000095280"/>
    </source>
</evidence>
<dbReference type="PANTHER" id="PTHR46350">
    <property type="entry name" value="RAS LIKE FAMILY 10 MEMBER B-RELATED"/>
    <property type="match status" value="1"/>
</dbReference>
<dbReference type="Gene3D" id="3.40.50.300">
    <property type="entry name" value="P-loop containing nucleotide triphosphate hydrolases"/>
    <property type="match status" value="1"/>
</dbReference>
<keyword evidence="1" id="KW-1185">Reference proteome</keyword>
<dbReference type="Proteomes" id="UP000095280">
    <property type="component" value="Unplaced"/>
</dbReference>
<dbReference type="PANTHER" id="PTHR46350:SF2">
    <property type="entry name" value="RAS LIKE FAMILY 10 MEMBER B"/>
    <property type="match status" value="1"/>
</dbReference>
<protein>
    <submittedName>
        <fullName evidence="2">Transposase</fullName>
    </submittedName>
</protein>
<dbReference type="GO" id="GO:0003924">
    <property type="term" value="F:GTPase activity"/>
    <property type="evidence" value="ECO:0007669"/>
    <property type="project" value="InterPro"/>
</dbReference>
<dbReference type="InterPro" id="IPR052661">
    <property type="entry name" value="Ras-like_GTPase_Reg"/>
</dbReference>
<dbReference type="SMART" id="SM00173">
    <property type="entry name" value="RAS"/>
    <property type="match status" value="1"/>
</dbReference>
<dbReference type="InterPro" id="IPR001806">
    <property type="entry name" value="Small_GTPase"/>
</dbReference>
<evidence type="ECO:0000313" key="2">
    <source>
        <dbReference type="WBParaSite" id="maker-uti_cns_0008095-snap-gene-0.3-mRNA-1"/>
    </source>
</evidence>
<dbReference type="InterPro" id="IPR027417">
    <property type="entry name" value="P-loop_NTPase"/>
</dbReference>
<reference evidence="2" key="1">
    <citation type="submission" date="2016-11" db="UniProtKB">
        <authorList>
            <consortium name="WormBaseParasite"/>
        </authorList>
    </citation>
    <scope>IDENTIFICATION</scope>
</reference>
<proteinExistence type="predicted"/>
<dbReference type="SUPFAM" id="SSF52540">
    <property type="entry name" value="P-loop containing nucleoside triphosphate hydrolases"/>
    <property type="match status" value="1"/>
</dbReference>